<dbReference type="PANTHER" id="PTHR31157:SF1">
    <property type="entry name" value="SCP DOMAIN-CONTAINING PROTEIN"/>
    <property type="match status" value="1"/>
</dbReference>
<dbReference type="PANTHER" id="PTHR31157">
    <property type="entry name" value="SCP DOMAIN-CONTAINING PROTEIN"/>
    <property type="match status" value="1"/>
</dbReference>
<feature type="compositionally biased region" description="Polar residues" evidence="1">
    <location>
        <begin position="62"/>
        <end position="72"/>
    </location>
</feature>
<dbReference type="Pfam" id="PF00188">
    <property type="entry name" value="CAP"/>
    <property type="match status" value="1"/>
</dbReference>
<dbReference type="Gene3D" id="3.40.33.10">
    <property type="entry name" value="CAP"/>
    <property type="match status" value="1"/>
</dbReference>
<evidence type="ECO:0000313" key="5">
    <source>
        <dbReference type="Proteomes" id="UP000431826"/>
    </source>
</evidence>
<dbReference type="InterPro" id="IPR035940">
    <property type="entry name" value="CAP_sf"/>
</dbReference>
<organism evidence="4 5">
    <name type="scientific">Streptomyces tubercidicus</name>
    <dbReference type="NCBI Taxonomy" id="47759"/>
    <lineage>
        <taxon>Bacteria</taxon>
        <taxon>Bacillati</taxon>
        <taxon>Actinomycetota</taxon>
        <taxon>Actinomycetes</taxon>
        <taxon>Kitasatosporales</taxon>
        <taxon>Streptomycetaceae</taxon>
        <taxon>Streptomyces</taxon>
    </lineage>
</organism>
<sequence>MTPVRTGLLGASAVVAMGAVAVASGLIPGHGQFDGGADGEQGDRVRAGALPQVTEPMGGVSASPSDRATQEASRGGARAKTPGSGRPSRTATRPVSPAPHQPSKTPTGTTGSKRPAAPAERPGSAAPERSVAAPKAPDGQSSEEAKVLSLVNQERAQAGCSPATADRELAGLAQDFSDDMARRGFFDHTDPDGDTPWDRAREAGVDGLGGENIARGQADAEAVMDSWMHSPGHRANILNCEYKTLGVGAHVGAGGPWWTQDFGF</sequence>
<keyword evidence="5" id="KW-1185">Reference proteome</keyword>
<dbReference type="InterPro" id="IPR014044">
    <property type="entry name" value="CAP_dom"/>
</dbReference>
<dbReference type="Proteomes" id="UP000431826">
    <property type="component" value="Unassembled WGS sequence"/>
</dbReference>
<evidence type="ECO:0000259" key="3">
    <source>
        <dbReference type="Pfam" id="PF00188"/>
    </source>
</evidence>
<dbReference type="EMBL" id="BLIR01000001">
    <property type="protein sequence ID" value="GFE37029.1"/>
    <property type="molecule type" value="Genomic_DNA"/>
</dbReference>
<keyword evidence="2" id="KW-0732">Signal</keyword>
<gene>
    <name evidence="4" type="ORF">Stube_17020</name>
</gene>
<feature type="domain" description="SCP" evidence="3">
    <location>
        <begin position="148"/>
        <end position="262"/>
    </location>
</feature>
<comment type="caution">
    <text evidence="4">The sequence shown here is derived from an EMBL/GenBank/DDBJ whole genome shotgun (WGS) entry which is preliminary data.</text>
</comment>
<dbReference type="CDD" id="cd05379">
    <property type="entry name" value="CAP_bacterial"/>
    <property type="match status" value="1"/>
</dbReference>
<proteinExistence type="predicted"/>
<protein>
    <recommendedName>
        <fullName evidence="3">SCP domain-containing protein</fullName>
    </recommendedName>
</protein>
<feature type="signal peptide" evidence="2">
    <location>
        <begin position="1"/>
        <end position="23"/>
    </location>
</feature>
<accession>A0A640UMW1</accession>
<evidence type="ECO:0000256" key="2">
    <source>
        <dbReference type="SAM" id="SignalP"/>
    </source>
</evidence>
<feature type="region of interest" description="Disordered" evidence="1">
    <location>
        <begin position="48"/>
        <end position="145"/>
    </location>
</feature>
<dbReference type="AlphaFoldDB" id="A0A640UMW1"/>
<name>A0A640UMW1_9ACTN</name>
<dbReference type="SUPFAM" id="SSF55797">
    <property type="entry name" value="PR-1-like"/>
    <property type="match status" value="1"/>
</dbReference>
<feature type="chain" id="PRO_5039284113" description="SCP domain-containing protein" evidence="2">
    <location>
        <begin position="24"/>
        <end position="264"/>
    </location>
</feature>
<evidence type="ECO:0000313" key="4">
    <source>
        <dbReference type="EMBL" id="GFE37029.1"/>
    </source>
</evidence>
<reference evidence="4 5" key="1">
    <citation type="submission" date="2019-12" db="EMBL/GenBank/DDBJ databases">
        <title>Whole genome shotgun sequence of Streptomyces tubercidicus NBRC 13090.</title>
        <authorList>
            <person name="Ichikawa N."/>
            <person name="Kimura A."/>
            <person name="Kitahashi Y."/>
            <person name="Komaki H."/>
            <person name="Tamura T."/>
        </authorList>
    </citation>
    <scope>NUCLEOTIDE SEQUENCE [LARGE SCALE GENOMIC DNA]</scope>
    <source>
        <strain evidence="4 5">NBRC 13090</strain>
    </source>
</reference>
<feature type="compositionally biased region" description="Polar residues" evidence="1">
    <location>
        <begin position="102"/>
        <end position="112"/>
    </location>
</feature>
<evidence type="ECO:0000256" key="1">
    <source>
        <dbReference type="SAM" id="MobiDB-lite"/>
    </source>
</evidence>